<evidence type="ECO:0000313" key="4">
    <source>
        <dbReference type="Proteomes" id="UP001596977"/>
    </source>
</evidence>
<dbReference type="CDD" id="cd00093">
    <property type="entry name" value="HTH_XRE"/>
    <property type="match status" value="1"/>
</dbReference>
<dbReference type="RefSeq" id="WP_264943681.1">
    <property type="nucleotide sequence ID" value="NZ_JAPDRA010000003.1"/>
</dbReference>
<dbReference type="InterPro" id="IPR001387">
    <property type="entry name" value="Cro/C1-type_HTH"/>
</dbReference>
<protein>
    <submittedName>
        <fullName evidence="3">Helix-turn-helix domain-containing protein</fullName>
    </submittedName>
</protein>
<accession>A0ABW3H4Q8</accession>
<dbReference type="SUPFAM" id="SSF47413">
    <property type="entry name" value="lambda repressor-like DNA-binding domains"/>
    <property type="match status" value="1"/>
</dbReference>
<proteinExistence type="predicted"/>
<evidence type="ECO:0000256" key="1">
    <source>
        <dbReference type="SAM" id="MobiDB-lite"/>
    </source>
</evidence>
<name>A0ABW3H4Q8_9SPHN</name>
<evidence type="ECO:0000259" key="2">
    <source>
        <dbReference type="PROSITE" id="PS50943"/>
    </source>
</evidence>
<feature type="domain" description="HTH cro/C1-type" evidence="2">
    <location>
        <begin position="16"/>
        <end position="69"/>
    </location>
</feature>
<dbReference type="SMART" id="SM00530">
    <property type="entry name" value="HTH_XRE"/>
    <property type="match status" value="1"/>
</dbReference>
<feature type="region of interest" description="Disordered" evidence="1">
    <location>
        <begin position="212"/>
        <end position="237"/>
    </location>
</feature>
<reference evidence="4" key="1">
    <citation type="journal article" date="2019" name="Int. J. Syst. Evol. Microbiol.">
        <title>The Global Catalogue of Microorganisms (GCM) 10K type strain sequencing project: providing services to taxonomists for standard genome sequencing and annotation.</title>
        <authorList>
            <consortium name="The Broad Institute Genomics Platform"/>
            <consortium name="The Broad Institute Genome Sequencing Center for Infectious Disease"/>
            <person name="Wu L."/>
            <person name="Ma J."/>
        </authorList>
    </citation>
    <scope>NUCLEOTIDE SEQUENCE [LARGE SCALE GENOMIC DNA]</scope>
    <source>
        <strain evidence="4">CCUG 62982</strain>
    </source>
</reference>
<gene>
    <name evidence="3" type="ORF">ACFQ1E_08175</name>
</gene>
<dbReference type="Proteomes" id="UP001596977">
    <property type="component" value="Unassembled WGS sequence"/>
</dbReference>
<dbReference type="EMBL" id="JBHTJG010000003">
    <property type="protein sequence ID" value="MFD0946309.1"/>
    <property type="molecule type" value="Genomic_DNA"/>
</dbReference>
<dbReference type="Gene3D" id="1.10.260.40">
    <property type="entry name" value="lambda repressor-like DNA-binding domains"/>
    <property type="match status" value="1"/>
</dbReference>
<sequence length="237" mass="26030">MSGGQSDRLAALGKRLREERKEKRFTQTAFSELAGVHKNSQIAYEAGRTPCTVEYLLRLAECGVDIGYVLTGRRADIKPTAWADPDAAADAAADAAYARAAFERQAAALREATREDRRIGELVVRRRAELLLELIDQRAQRVRIVDPPFGLRRLLHGIGYLKHLFRRALPDAFEQPQHGELELPDDGGVALQLALKIFDHGELERDVRVHGDFPAGGDSRRVTEAAGGSTPGRGGDA</sequence>
<dbReference type="PROSITE" id="PS50943">
    <property type="entry name" value="HTH_CROC1"/>
    <property type="match status" value="1"/>
</dbReference>
<organism evidence="3 4">
    <name type="scientific">Sphingomonas canadensis</name>
    <dbReference type="NCBI Taxonomy" id="1219257"/>
    <lineage>
        <taxon>Bacteria</taxon>
        <taxon>Pseudomonadati</taxon>
        <taxon>Pseudomonadota</taxon>
        <taxon>Alphaproteobacteria</taxon>
        <taxon>Sphingomonadales</taxon>
        <taxon>Sphingomonadaceae</taxon>
        <taxon>Sphingomonas</taxon>
    </lineage>
</organism>
<dbReference type="Pfam" id="PF13560">
    <property type="entry name" value="HTH_31"/>
    <property type="match status" value="1"/>
</dbReference>
<keyword evidence="4" id="KW-1185">Reference proteome</keyword>
<dbReference type="InterPro" id="IPR010982">
    <property type="entry name" value="Lambda_DNA-bd_dom_sf"/>
</dbReference>
<comment type="caution">
    <text evidence="3">The sequence shown here is derived from an EMBL/GenBank/DDBJ whole genome shotgun (WGS) entry which is preliminary data.</text>
</comment>
<evidence type="ECO:0000313" key="3">
    <source>
        <dbReference type="EMBL" id="MFD0946309.1"/>
    </source>
</evidence>